<evidence type="ECO:0000313" key="3">
    <source>
        <dbReference type="Proteomes" id="UP000602442"/>
    </source>
</evidence>
<dbReference type="Proteomes" id="UP000602442">
    <property type="component" value="Unassembled WGS sequence"/>
</dbReference>
<sequence length="148" mass="15606">MAKLSKPPIPLKMYKHFAVVTLSMTAAIAMFADSDHRSAASAQAESAITYVQQTEIAPSDRRVAGMIDAREAEVQGNFGSETGSFGGTVSAQGGSGGWLTPDSQNQRRNSNSHFDEEEDADAQATRDAAIRASAQRSGRRSASADAPS</sequence>
<gene>
    <name evidence="2" type="ORF">I5L03_07800</name>
</gene>
<proteinExistence type="predicted"/>
<keyword evidence="3" id="KW-1185">Reference proteome</keyword>
<reference evidence="2 3" key="1">
    <citation type="submission" date="2020-11" db="EMBL/GenBank/DDBJ databases">
        <title>Erythrobacter sediminis sp. nov., a marine bacterium from a tidal flat of Garorim Bay.</title>
        <authorList>
            <person name="Kim D."/>
            <person name="Yoo Y."/>
            <person name="Kim J.-J."/>
        </authorList>
    </citation>
    <scope>NUCLEOTIDE SEQUENCE [LARGE SCALE GENOMIC DNA]</scope>
    <source>
        <strain evidence="2 3">JGD-13</strain>
    </source>
</reference>
<organism evidence="2 3">
    <name type="scientific">Aurantiacibacter sediminis</name>
    <dbReference type="NCBI Taxonomy" id="2793064"/>
    <lineage>
        <taxon>Bacteria</taxon>
        <taxon>Pseudomonadati</taxon>
        <taxon>Pseudomonadota</taxon>
        <taxon>Alphaproteobacteria</taxon>
        <taxon>Sphingomonadales</taxon>
        <taxon>Erythrobacteraceae</taxon>
        <taxon>Aurantiacibacter</taxon>
    </lineage>
</organism>
<feature type="compositionally biased region" description="Low complexity" evidence="1">
    <location>
        <begin position="130"/>
        <end position="148"/>
    </location>
</feature>
<evidence type="ECO:0000313" key="2">
    <source>
        <dbReference type="EMBL" id="MBH5322486.1"/>
    </source>
</evidence>
<protein>
    <submittedName>
        <fullName evidence="2">Uncharacterized protein</fullName>
    </submittedName>
</protein>
<evidence type="ECO:0000256" key="1">
    <source>
        <dbReference type="SAM" id="MobiDB-lite"/>
    </source>
</evidence>
<accession>A0ABS0N3D6</accession>
<name>A0ABS0N3D6_9SPHN</name>
<dbReference type="RefSeq" id="WP_197921180.1">
    <property type="nucleotide sequence ID" value="NZ_CAWPTA010000007.1"/>
</dbReference>
<feature type="region of interest" description="Disordered" evidence="1">
    <location>
        <begin position="75"/>
        <end position="148"/>
    </location>
</feature>
<comment type="caution">
    <text evidence="2">The sequence shown here is derived from an EMBL/GenBank/DDBJ whole genome shotgun (WGS) entry which is preliminary data.</text>
</comment>
<dbReference type="EMBL" id="JAEANY010000002">
    <property type="protein sequence ID" value="MBH5322486.1"/>
    <property type="molecule type" value="Genomic_DNA"/>
</dbReference>
<feature type="compositionally biased region" description="Polar residues" evidence="1">
    <location>
        <begin position="101"/>
        <end position="112"/>
    </location>
</feature>